<accession>A0A840FCT4</accession>
<keyword evidence="2" id="KW-0812">Transmembrane</keyword>
<comment type="caution">
    <text evidence="4">The sequence shown here is derived from an EMBL/GenBank/DDBJ whole genome shotgun (WGS) entry which is preliminary data.</text>
</comment>
<dbReference type="Gene3D" id="3.30.70.2390">
    <property type="match status" value="1"/>
</dbReference>
<feature type="transmembrane region" description="Helical" evidence="2">
    <location>
        <begin position="12"/>
        <end position="31"/>
    </location>
</feature>
<gene>
    <name evidence="4" type="ORF">BKA16_004482</name>
</gene>
<evidence type="ECO:0000259" key="3">
    <source>
        <dbReference type="Pfam" id="PF13399"/>
    </source>
</evidence>
<evidence type="ECO:0000256" key="2">
    <source>
        <dbReference type="SAM" id="Phobius"/>
    </source>
</evidence>
<organism evidence="4 5">
    <name type="scientific">Gordonia humi</name>
    <dbReference type="NCBI Taxonomy" id="686429"/>
    <lineage>
        <taxon>Bacteria</taxon>
        <taxon>Bacillati</taxon>
        <taxon>Actinomycetota</taxon>
        <taxon>Actinomycetes</taxon>
        <taxon>Mycobacteriales</taxon>
        <taxon>Gordoniaceae</taxon>
        <taxon>Gordonia</taxon>
    </lineage>
</organism>
<dbReference type="RefSeq" id="WP_183372762.1">
    <property type="nucleotide sequence ID" value="NZ_BAABHL010000001.1"/>
</dbReference>
<dbReference type="Pfam" id="PF13399">
    <property type="entry name" value="LytR_C"/>
    <property type="match status" value="1"/>
</dbReference>
<proteinExistence type="predicted"/>
<evidence type="ECO:0000256" key="1">
    <source>
        <dbReference type="SAM" id="MobiDB-lite"/>
    </source>
</evidence>
<sequence>MKADRETNRLPLRAGAMLLLAVAVVFIGLGWHHAVTSGDDSKPRLSDSDASTVATAPAQPDASTGESSAPSSSRAVDAANVGSMCVLNAGTITGLAADVTKTLEAAGYEVASTSNLSTASISENTIFYTEGREAAAKKVAESVPGGASVDPRPSAFSTCPDEDLAVVVVSK</sequence>
<evidence type="ECO:0000313" key="4">
    <source>
        <dbReference type="EMBL" id="MBB4137930.1"/>
    </source>
</evidence>
<dbReference type="Proteomes" id="UP000551501">
    <property type="component" value="Unassembled WGS sequence"/>
</dbReference>
<keyword evidence="2" id="KW-1133">Transmembrane helix</keyword>
<keyword evidence="2" id="KW-0472">Membrane</keyword>
<feature type="region of interest" description="Disordered" evidence="1">
    <location>
        <begin position="37"/>
        <end position="74"/>
    </location>
</feature>
<dbReference type="AlphaFoldDB" id="A0A840FCT4"/>
<evidence type="ECO:0000313" key="5">
    <source>
        <dbReference type="Proteomes" id="UP000551501"/>
    </source>
</evidence>
<dbReference type="EMBL" id="JACIFP010000001">
    <property type="protein sequence ID" value="MBB4137930.1"/>
    <property type="molecule type" value="Genomic_DNA"/>
</dbReference>
<name>A0A840FCT4_9ACTN</name>
<protein>
    <recommendedName>
        <fullName evidence="3">LytR/CpsA/Psr regulator C-terminal domain-containing protein</fullName>
    </recommendedName>
</protein>
<dbReference type="InterPro" id="IPR027381">
    <property type="entry name" value="LytR/CpsA/Psr_C"/>
</dbReference>
<feature type="compositionally biased region" description="Low complexity" evidence="1">
    <location>
        <begin position="62"/>
        <end position="74"/>
    </location>
</feature>
<reference evidence="4 5" key="1">
    <citation type="submission" date="2020-08" db="EMBL/GenBank/DDBJ databases">
        <title>Sequencing the genomes of 1000 actinobacteria strains.</title>
        <authorList>
            <person name="Klenk H.-P."/>
        </authorList>
    </citation>
    <scope>NUCLEOTIDE SEQUENCE [LARGE SCALE GENOMIC DNA]</scope>
    <source>
        <strain evidence="4 5">DSM 45298</strain>
    </source>
</reference>
<feature type="domain" description="LytR/CpsA/Psr regulator C-terminal" evidence="3">
    <location>
        <begin position="86"/>
        <end position="168"/>
    </location>
</feature>
<keyword evidence="5" id="KW-1185">Reference proteome</keyword>